<dbReference type="PANTHER" id="PTHR48125:SF10">
    <property type="entry name" value="OS12G0136300 PROTEIN"/>
    <property type="match status" value="1"/>
</dbReference>
<feature type="non-terminal residue" evidence="2">
    <location>
        <position position="1"/>
    </location>
</feature>
<name>A0A1Y2HMU5_9FUNG</name>
<sequence>MDAMFVFGHVNLTHSLPWIKPTITQMQMNPPQPSIITQPPALLPPPPPRAQEHGQTLGARKAAKRVAEHAAIGLPDAAGLRESFKAFNVAVLVQKILFQCFAVQDFQAPPATPDPSLAWLMPAGVLDNVQTLARRNRNKLVTCAVWHAQANTVRFVVAKMASVGKVMLGKKWRKSALREAIETRLQECVAGVHPSVGGGRYRVQPVLVPTYDGKESGVVKWHINWDAKHVPFITMANQTSFPLAARQVLQPQRPPSPPDSDSGLSDSDSDIDADAAQAPSPPRTLDNNGERGEQLQHGRQPTTFVPAIVPPPTLQSARLAAPAPTFADVQQLPAPAATAAAGSIRPPLARPQVLPRPTTAKKEWYHPTVSFNQTLAILTILFACSADSNGHGSRVVIPTTIGSPNFDDFGARLVAFAFEHLDLPIPYMLVHATGVDFSNERLVDVLFTLFGRKDDKQRKQLVALIGEYVERVVVRSEQVEMKVANLVVAPALVEDPAGSGVWVLNWAVEKALYAQVTSAIPMPAEMRPKAQTPKKSRSSRLVEPPVGPLLLAELPPRAAKRPLPQETLDSFEYESDEARHHKRRRGGSSVRKGSKASSASSSDPALDSSLFSAAAHLSPRRQRPSTRPMAPAASSAAAAASSSSGAGASATTMTMSSSTAVGSASAGAASTSLAAASSSNASAQASTSTSLPAPPLTDPTHARRLAQISVTRLQLLTAHPSWATNTWFRELQGYVRALGEELTPATLQAYGQVTAGRMQPGQGEREAVAMMPAVVGYVMVRDRFARVSFEYVSALFETASECGMSITREGLVACAEMAMEE</sequence>
<evidence type="ECO:0000313" key="3">
    <source>
        <dbReference type="Proteomes" id="UP000193411"/>
    </source>
</evidence>
<evidence type="ECO:0000256" key="1">
    <source>
        <dbReference type="SAM" id="MobiDB-lite"/>
    </source>
</evidence>
<feature type="compositionally biased region" description="Low complexity" evidence="1">
    <location>
        <begin position="625"/>
        <end position="636"/>
    </location>
</feature>
<feature type="region of interest" description="Disordered" evidence="1">
    <location>
        <begin position="524"/>
        <end position="636"/>
    </location>
</feature>
<gene>
    <name evidence="2" type="ORF">BCR44DRAFT_85998</name>
</gene>
<evidence type="ECO:0000313" key="2">
    <source>
        <dbReference type="EMBL" id="ORZ35906.1"/>
    </source>
</evidence>
<reference evidence="2 3" key="1">
    <citation type="submission" date="2016-07" db="EMBL/GenBank/DDBJ databases">
        <title>Pervasive Adenine N6-methylation of Active Genes in Fungi.</title>
        <authorList>
            <consortium name="DOE Joint Genome Institute"/>
            <person name="Mondo S.J."/>
            <person name="Dannebaum R.O."/>
            <person name="Kuo R.C."/>
            <person name="Labutti K."/>
            <person name="Haridas S."/>
            <person name="Kuo A."/>
            <person name="Salamov A."/>
            <person name="Ahrendt S.R."/>
            <person name="Lipzen A."/>
            <person name="Sullivan W."/>
            <person name="Andreopoulos W.B."/>
            <person name="Clum A."/>
            <person name="Lindquist E."/>
            <person name="Daum C."/>
            <person name="Ramamoorthy G.K."/>
            <person name="Gryganskyi A."/>
            <person name="Culley D."/>
            <person name="Magnuson J.K."/>
            <person name="James T.Y."/>
            <person name="O'Malley M.A."/>
            <person name="Stajich J.E."/>
            <person name="Spatafora J.W."/>
            <person name="Visel A."/>
            <person name="Grigoriev I.V."/>
        </authorList>
    </citation>
    <scope>NUCLEOTIDE SEQUENCE [LARGE SCALE GENOMIC DNA]</scope>
    <source>
        <strain evidence="2 3">PL171</strain>
    </source>
</reference>
<feature type="compositionally biased region" description="Low complexity" evidence="1">
    <location>
        <begin position="587"/>
        <end position="617"/>
    </location>
</feature>
<keyword evidence="3" id="KW-1185">Reference proteome</keyword>
<dbReference type="AlphaFoldDB" id="A0A1Y2HMU5"/>
<dbReference type="PANTHER" id="PTHR48125">
    <property type="entry name" value="LP07818P1"/>
    <property type="match status" value="1"/>
</dbReference>
<protein>
    <submittedName>
        <fullName evidence="2">Uncharacterized protein</fullName>
    </submittedName>
</protein>
<feature type="compositionally biased region" description="Low complexity" evidence="1">
    <location>
        <begin position="548"/>
        <end position="564"/>
    </location>
</feature>
<dbReference type="Proteomes" id="UP000193411">
    <property type="component" value="Unassembled WGS sequence"/>
</dbReference>
<comment type="caution">
    <text evidence="2">The sequence shown here is derived from an EMBL/GenBank/DDBJ whole genome shotgun (WGS) entry which is preliminary data.</text>
</comment>
<organism evidence="2 3">
    <name type="scientific">Catenaria anguillulae PL171</name>
    <dbReference type="NCBI Taxonomy" id="765915"/>
    <lineage>
        <taxon>Eukaryota</taxon>
        <taxon>Fungi</taxon>
        <taxon>Fungi incertae sedis</taxon>
        <taxon>Blastocladiomycota</taxon>
        <taxon>Blastocladiomycetes</taxon>
        <taxon>Blastocladiales</taxon>
        <taxon>Catenariaceae</taxon>
        <taxon>Catenaria</taxon>
    </lineage>
</organism>
<proteinExistence type="predicted"/>
<dbReference type="EMBL" id="MCFL01000020">
    <property type="protein sequence ID" value="ORZ35906.1"/>
    <property type="molecule type" value="Genomic_DNA"/>
</dbReference>
<accession>A0A1Y2HMU5</accession>
<feature type="region of interest" description="Disordered" evidence="1">
    <location>
        <begin position="249"/>
        <end position="297"/>
    </location>
</feature>